<name>A0A9N9ES87_FUNMO</name>
<organism evidence="1 2">
    <name type="scientific">Funneliformis mosseae</name>
    <name type="common">Endomycorrhizal fungus</name>
    <name type="synonym">Glomus mosseae</name>
    <dbReference type="NCBI Taxonomy" id="27381"/>
    <lineage>
        <taxon>Eukaryota</taxon>
        <taxon>Fungi</taxon>
        <taxon>Fungi incertae sedis</taxon>
        <taxon>Mucoromycota</taxon>
        <taxon>Glomeromycotina</taxon>
        <taxon>Glomeromycetes</taxon>
        <taxon>Glomerales</taxon>
        <taxon>Glomeraceae</taxon>
        <taxon>Funneliformis</taxon>
    </lineage>
</organism>
<evidence type="ECO:0000313" key="2">
    <source>
        <dbReference type="Proteomes" id="UP000789375"/>
    </source>
</evidence>
<dbReference type="Proteomes" id="UP000789375">
    <property type="component" value="Unassembled WGS sequence"/>
</dbReference>
<evidence type="ECO:0000313" key="1">
    <source>
        <dbReference type="EMBL" id="CAG8689711.1"/>
    </source>
</evidence>
<feature type="non-terminal residue" evidence="1">
    <location>
        <position position="1"/>
    </location>
</feature>
<sequence>PFNFTSDVDNSITARYGQTAKEYVLLEDYDNTYQVKFMWNQTTLSENNREFTLGRMTYNFIANSEKFQENNKEQIPILTNNQNMPEKLIRGKFRYILPCLPF</sequence>
<protein>
    <submittedName>
        <fullName evidence="1">14843_t:CDS:1</fullName>
    </submittedName>
</protein>
<comment type="caution">
    <text evidence="1">The sequence shown here is derived from an EMBL/GenBank/DDBJ whole genome shotgun (WGS) entry which is preliminary data.</text>
</comment>
<dbReference type="EMBL" id="CAJVPP010007580">
    <property type="protein sequence ID" value="CAG8689711.1"/>
    <property type="molecule type" value="Genomic_DNA"/>
</dbReference>
<reference evidence="1" key="1">
    <citation type="submission" date="2021-06" db="EMBL/GenBank/DDBJ databases">
        <authorList>
            <person name="Kallberg Y."/>
            <person name="Tangrot J."/>
            <person name="Rosling A."/>
        </authorList>
    </citation>
    <scope>NUCLEOTIDE SEQUENCE</scope>
    <source>
        <strain evidence="1">87-6 pot B 2015</strain>
    </source>
</reference>
<gene>
    <name evidence="1" type="ORF">FMOSSE_LOCUS13281</name>
</gene>
<dbReference type="AlphaFoldDB" id="A0A9N9ES87"/>
<keyword evidence="2" id="KW-1185">Reference proteome</keyword>
<proteinExistence type="predicted"/>
<accession>A0A9N9ES87</accession>